<evidence type="ECO:0000313" key="5">
    <source>
        <dbReference type="Proteomes" id="UP000095606"/>
    </source>
</evidence>
<organism evidence="2 5">
    <name type="scientific">Bacteroides faecis</name>
    <dbReference type="NCBI Taxonomy" id="674529"/>
    <lineage>
        <taxon>Bacteria</taxon>
        <taxon>Pseudomonadati</taxon>
        <taxon>Bacteroidota</taxon>
        <taxon>Bacteroidia</taxon>
        <taxon>Bacteroidales</taxon>
        <taxon>Bacteroidaceae</taxon>
        <taxon>Bacteroides</taxon>
    </lineage>
</organism>
<dbReference type="GeneID" id="69589259"/>
<dbReference type="EMBL" id="CZAE01000028">
    <property type="protein sequence ID" value="CUQ16855.1"/>
    <property type="molecule type" value="Genomic_DNA"/>
</dbReference>
<evidence type="ECO:0000259" key="1">
    <source>
        <dbReference type="Pfam" id="PF13566"/>
    </source>
</evidence>
<accession>A0A174UAU0</accession>
<dbReference type="NCBIfam" id="TIGR03915">
    <property type="entry name" value="SAM_7_link_chp"/>
    <property type="match status" value="1"/>
</dbReference>
<evidence type="ECO:0000313" key="3">
    <source>
        <dbReference type="EMBL" id="MCS2792440.1"/>
    </source>
</evidence>
<name>A0A3E5G5M9_9BACE</name>
<evidence type="ECO:0000313" key="4">
    <source>
        <dbReference type="EMBL" id="UVQ77079.1"/>
    </source>
</evidence>
<dbReference type="Pfam" id="PF13566">
    <property type="entry name" value="DUF4130"/>
    <property type="match status" value="1"/>
</dbReference>
<reference evidence="3" key="2">
    <citation type="submission" date="2022-08" db="EMBL/GenBank/DDBJ databases">
        <title>Genome Sequencing of Bacteroides fragilis Group Isolates with Nanopore Technology.</title>
        <authorList>
            <person name="Tisza M.J."/>
            <person name="Smith D."/>
            <person name="Dekker J.P."/>
        </authorList>
    </citation>
    <scope>NUCLEOTIDE SEQUENCE</scope>
    <source>
        <strain evidence="3">BFG-351</strain>
        <strain evidence="4">BFG-527</strain>
    </source>
</reference>
<gene>
    <name evidence="2" type="ORF">ERS852461_04432</name>
    <name evidence="3" type="ORF">NXW97_10540</name>
    <name evidence="4" type="ORF">NXY30_12250</name>
</gene>
<dbReference type="Proteomes" id="UP001060104">
    <property type="component" value="Chromosome"/>
</dbReference>
<evidence type="ECO:0000313" key="2">
    <source>
        <dbReference type="EMBL" id="CUQ16855.1"/>
    </source>
</evidence>
<dbReference type="Proteomes" id="UP000095606">
    <property type="component" value="Unassembled WGS sequence"/>
</dbReference>
<proteinExistence type="predicted"/>
<dbReference type="InterPro" id="IPR023875">
    <property type="entry name" value="DNA_repair_put"/>
</dbReference>
<dbReference type="InterPro" id="IPR025404">
    <property type="entry name" value="DUF4130"/>
</dbReference>
<dbReference type="RefSeq" id="WP_022302056.1">
    <property type="nucleotide sequence ID" value="NZ_CABMFH010000025.1"/>
</dbReference>
<dbReference type="EMBL" id="CP103141">
    <property type="protein sequence ID" value="UVQ77079.1"/>
    <property type="molecule type" value="Genomic_DNA"/>
</dbReference>
<dbReference type="Proteomes" id="UP001204548">
    <property type="component" value="Unassembled WGS sequence"/>
</dbReference>
<feature type="domain" description="DUF4130" evidence="1">
    <location>
        <begin position="83"/>
        <end position="254"/>
    </location>
</feature>
<keyword evidence="6" id="KW-1185">Reference proteome</keyword>
<dbReference type="AlphaFoldDB" id="A0A3E5G5M9"/>
<sequence>MNVYIYDKTFDGLLTAVFDAYFRKTFPDFLLSEGDALPLFYDELHTVVTDEEKAARVWRGLQKKVSASALGCLTQSWLSELPDIGMLIFRYIRKAIDAPRSIETNFGDPDVLQLAQIWKKVDGERVHLMQFVRFQKAADGTFFAAFEPQYNALPLTIQHFKDRFADQKWIVYDMKRRYGFYYDLQEVTTISFDDDSKAAHLITGMLDESLMDENEKIFQKLWKTYFKAICIKERMNPRKHKKDMPVRYWKYLTEKQGNEK</sequence>
<evidence type="ECO:0000313" key="6">
    <source>
        <dbReference type="Proteomes" id="UP001060104"/>
    </source>
</evidence>
<protein>
    <submittedName>
        <fullName evidence="2">Probable DNA metabolism protein</fullName>
    </submittedName>
    <submittedName>
        <fullName evidence="3">TIGR03915 family putative DNA repair protein</fullName>
    </submittedName>
</protein>
<accession>A0A3E5G5M9</accession>
<dbReference type="EMBL" id="JANUTS010000001">
    <property type="protein sequence ID" value="MCS2792440.1"/>
    <property type="molecule type" value="Genomic_DNA"/>
</dbReference>
<reference evidence="2 5" key="1">
    <citation type="submission" date="2015-09" db="EMBL/GenBank/DDBJ databases">
        <authorList>
            <consortium name="Pathogen Informatics"/>
        </authorList>
    </citation>
    <scope>NUCLEOTIDE SEQUENCE [LARGE SCALE GENOMIC DNA]</scope>
    <source>
        <strain evidence="2 5">2789STDY5834846</strain>
    </source>
</reference>